<feature type="domain" description="ABC transmembrane type-1" evidence="8">
    <location>
        <begin position="26"/>
        <end position="220"/>
    </location>
</feature>
<evidence type="ECO:0000256" key="5">
    <source>
        <dbReference type="ARBA" id="ARBA00022989"/>
    </source>
</evidence>
<gene>
    <name evidence="9" type="ORF">EP51_34260</name>
</gene>
<keyword evidence="5 7" id="KW-1133">Transmembrane helix</keyword>
<dbReference type="RefSeq" id="WP_037226844.1">
    <property type="nucleotide sequence ID" value="NZ_CP008947.1"/>
</dbReference>
<reference evidence="9 10" key="1">
    <citation type="submission" date="2014-07" db="EMBL/GenBank/DDBJ databases">
        <title>Genome Sequence of Rhodococcus opacus Strain R7, a Biodegrader of Mono- and Polycyclic Aromatic Hydrocarbons.</title>
        <authorList>
            <person name="Di Gennaro P."/>
            <person name="Zampolli J."/>
            <person name="Presti I."/>
            <person name="Cappelletti M."/>
            <person name="D'Ursi P."/>
            <person name="Orro A."/>
            <person name="Mezzelani A."/>
            <person name="Milanesi L."/>
        </authorList>
    </citation>
    <scope>NUCLEOTIDE SEQUENCE [LARGE SCALE GENOMIC DNA]</scope>
    <source>
        <strain evidence="9 10">R7</strain>
    </source>
</reference>
<evidence type="ECO:0000256" key="2">
    <source>
        <dbReference type="ARBA" id="ARBA00022448"/>
    </source>
</evidence>
<dbReference type="Proteomes" id="UP000028488">
    <property type="component" value="Chromosome"/>
</dbReference>
<dbReference type="SUPFAM" id="SSF161098">
    <property type="entry name" value="MetI-like"/>
    <property type="match status" value="1"/>
</dbReference>
<dbReference type="InterPro" id="IPR051322">
    <property type="entry name" value="AA_ABC_Transporter_Permease"/>
</dbReference>
<sequence>MSAPGSVVLAISTPVEELPELFLPALQQTVQMVGITVILAILLGTPLAVVLHNTAPRGLFPNPAVNAVAGWVVNLGRSLPFLVLMAAIIPFTRFVVGTSLGVQAAAVPMTLAATPYVARLIENSLRDVPPEVVEVGRASAGSNFQIIRKVQLHEAVPTIIGALTIALIGILDMSAIAGAVGAGGIGNLAIAYGYNRFDNTVMITTVIALVVLVQVIQLVGDLAARLTNRR</sequence>
<dbReference type="EMBL" id="CP008947">
    <property type="protein sequence ID" value="AII09435.1"/>
    <property type="molecule type" value="Genomic_DNA"/>
</dbReference>
<dbReference type="PROSITE" id="PS50928">
    <property type="entry name" value="ABC_TM1"/>
    <property type="match status" value="1"/>
</dbReference>
<dbReference type="PANTHER" id="PTHR30450:SF1">
    <property type="entry name" value="D-METHIONINE TRANSPORT SYSTEM PERMEASE PROTEIN METI-RELATED"/>
    <property type="match status" value="1"/>
</dbReference>
<dbReference type="PANTHER" id="PTHR30450">
    <property type="entry name" value="ABC TRANSPORTER PERMEASE"/>
    <property type="match status" value="1"/>
</dbReference>
<evidence type="ECO:0000313" key="9">
    <source>
        <dbReference type="EMBL" id="AII09435.1"/>
    </source>
</evidence>
<accession>A0A076ETH4</accession>
<dbReference type="eggNOG" id="COG2011">
    <property type="taxonomic scope" value="Bacteria"/>
</dbReference>
<keyword evidence="6 7" id="KW-0472">Membrane</keyword>
<evidence type="ECO:0000256" key="1">
    <source>
        <dbReference type="ARBA" id="ARBA00004651"/>
    </source>
</evidence>
<dbReference type="GO" id="GO:0048473">
    <property type="term" value="P:D-methionine transmembrane transport"/>
    <property type="evidence" value="ECO:0007669"/>
    <property type="project" value="TreeGrafter"/>
</dbReference>
<dbReference type="Pfam" id="PF00528">
    <property type="entry name" value="BPD_transp_1"/>
    <property type="match status" value="1"/>
</dbReference>
<feature type="transmembrane region" description="Helical" evidence="7">
    <location>
        <begin position="155"/>
        <end position="181"/>
    </location>
</feature>
<dbReference type="GO" id="GO:0005886">
    <property type="term" value="C:plasma membrane"/>
    <property type="evidence" value="ECO:0007669"/>
    <property type="project" value="UniProtKB-SubCell"/>
</dbReference>
<evidence type="ECO:0000256" key="3">
    <source>
        <dbReference type="ARBA" id="ARBA00022475"/>
    </source>
</evidence>
<feature type="transmembrane region" description="Helical" evidence="7">
    <location>
        <begin position="30"/>
        <end position="52"/>
    </location>
</feature>
<evidence type="ECO:0000313" key="10">
    <source>
        <dbReference type="Proteomes" id="UP000028488"/>
    </source>
</evidence>
<keyword evidence="3" id="KW-1003">Cell membrane</keyword>
<protein>
    <submittedName>
        <fullName evidence="9">ABC transporter permease</fullName>
    </submittedName>
</protein>
<organism evidence="9 10">
    <name type="scientific">Rhodococcus opacus</name>
    <name type="common">Nocardia opaca</name>
    <dbReference type="NCBI Taxonomy" id="37919"/>
    <lineage>
        <taxon>Bacteria</taxon>
        <taxon>Bacillati</taxon>
        <taxon>Actinomycetota</taxon>
        <taxon>Actinomycetes</taxon>
        <taxon>Mycobacteriales</taxon>
        <taxon>Nocardiaceae</taxon>
        <taxon>Rhodococcus</taxon>
    </lineage>
</organism>
<evidence type="ECO:0000259" key="8">
    <source>
        <dbReference type="PROSITE" id="PS50928"/>
    </source>
</evidence>
<dbReference type="Gene3D" id="1.10.3720.10">
    <property type="entry name" value="MetI-like"/>
    <property type="match status" value="1"/>
</dbReference>
<dbReference type="AlphaFoldDB" id="A0A076ETH4"/>
<feature type="transmembrane region" description="Helical" evidence="7">
    <location>
        <begin position="95"/>
        <end position="118"/>
    </location>
</feature>
<keyword evidence="4 7" id="KW-0812">Transmembrane</keyword>
<evidence type="ECO:0000256" key="7">
    <source>
        <dbReference type="RuleBase" id="RU363032"/>
    </source>
</evidence>
<dbReference type="InterPro" id="IPR035906">
    <property type="entry name" value="MetI-like_sf"/>
</dbReference>
<evidence type="ECO:0000256" key="6">
    <source>
        <dbReference type="ARBA" id="ARBA00023136"/>
    </source>
</evidence>
<keyword evidence="2 7" id="KW-0813">Transport</keyword>
<name>A0A076ETH4_RHOOP</name>
<evidence type="ECO:0000256" key="4">
    <source>
        <dbReference type="ARBA" id="ARBA00022692"/>
    </source>
</evidence>
<proteinExistence type="inferred from homology"/>
<comment type="subcellular location">
    <subcellularLocation>
        <location evidence="1 7">Cell membrane</location>
        <topology evidence="1 7">Multi-pass membrane protein</topology>
    </subcellularLocation>
</comment>
<comment type="similarity">
    <text evidence="7">Belongs to the binding-protein-dependent transport system permease family.</text>
</comment>
<dbReference type="CDD" id="cd06261">
    <property type="entry name" value="TM_PBP2"/>
    <property type="match status" value="1"/>
</dbReference>
<feature type="transmembrane region" description="Helical" evidence="7">
    <location>
        <begin position="64"/>
        <end position="89"/>
    </location>
</feature>
<dbReference type="InterPro" id="IPR000515">
    <property type="entry name" value="MetI-like"/>
</dbReference>
<feature type="transmembrane region" description="Helical" evidence="7">
    <location>
        <begin position="201"/>
        <end position="224"/>
    </location>
</feature>